<dbReference type="PANTHER" id="PTHR44170:SF44">
    <property type="entry name" value="L1 CELL ADHESION MOLECULE"/>
    <property type="match status" value="1"/>
</dbReference>
<reference evidence="4 5" key="1">
    <citation type="submission" date="2019-09" db="EMBL/GenBank/DDBJ databases">
        <title>Bird 10,000 Genomes (B10K) Project - Family phase.</title>
        <authorList>
            <person name="Zhang G."/>
        </authorList>
    </citation>
    <scope>NUCLEOTIDE SEQUENCE [LARGE SCALE GENOMIC DNA]</scope>
    <source>
        <strain evidence="4">B10K-DU-001-34</strain>
        <tissue evidence="4">Muscle</tissue>
    </source>
</reference>
<feature type="non-terminal residue" evidence="4">
    <location>
        <position position="1"/>
    </location>
</feature>
<dbReference type="GO" id="GO:0007420">
    <property type="term" value="P:brain development"/>
    <property type="evidence" value="ECO:0007669"/>
    <property type="project" value="TreeGrafter"/>
</dbReference>
<feature type="non-terminal residue" evidence="4">
    <location>
        <position position="281"/>
    </location>
</feature>
<evidence type="ECO:0000313" key="4">
    <source>
        <dbReference type="EMBL" id="NXH41659.1"/>
    </source>
</evidence>
<dbReference type="InterPro" id="IPR013783">
    <property type="entry name" value="Ig-like_fold"/>
</dbReference>
<gene>
    <name evidence="4" type="primary">Ngca_0</name>
    <name evidence="4" type="ORF">DICEXI_R15413</name>
</gene>
<dbReference type="InterPro" id="IPR036179">
    <property type="entry name" value="Ig-like_dom_sf"/>
</dbReference>
<proteinExistence type="predicted"/>
<dbReference type="EMBL" id="VWZP01003483">
    <property type="protein sequence ID" value="NXH41659.1"/>
    <property type="molecule type" value="Genomic_DNA"/>
</dbReference>
<dbReference type="SUPFAM" id="SSF48726">
    <property type="entry name" value="Immunoglobulin"/>
    <property type="match status" value="3"/>
</dbReference>
<feature type="domain" description="Ig-like" evidence="3">
    <location>
        <begin position="70"/>
        <end position="263"/>
    </location>
</feature>
<dbReference type="SMART" id="SM00409">
    <property type="entry name" value="IG"/>
    <property type="match status" value="2"/>
</dbReference>
<keyword evidence="5" id="KW-1185">Reference proteome</keyword>
<comment type="caution">
    <text evidence="4">The sequence shown here is derived from an EMBL/GenBank/DDBJ whole genome shotgun (WGS) entry which is preliminary data.</text>
</comment>
<dbReference type="GO" id="GO:0030424">
    <property type="term" value="C:axon"/>
    <property type="evidence" value="ECO:0007669"/>
    <property type="project" value="TreeGrafter"/>
</dbReference>
<dbReference type="Proteomes" id="UP000523279">
    <property type="component" value="Unassembled WGS sequence"/>
</dbReference>
<dbReference type="InterPro" id="IPR003599">
    <property type="entry name" value="Ig_sub"/>
</dbReference>
<evidence type="ECO:0000256" key="2">
    <source>
        <dbReference type="ARBA" id="ARBA00023157"/>
    </source>
</evidence>
<evidence type="ECO:0000259" key="3">
    <source>
        <dbReference type="PROSITE" id="PS50835"/>
    </source>
</evidence>
<dbReference type="FunFam" id="2.60.40.10:FF:000038">
    <property type="entry name" value="Neuronal cell adhesion molecule"/>
    <property type="match status" value="1"/>
</dbReference>
<keyword evidence="2" id="KW-1015">Disulfide bond</keyword>
<keyword evidence="1" id="KW-0677">Repeat</keyword>
<protein>
    <submittedName>
        <fullName evidence="4">NGCA protein</fullName>
    </submittedName>
</protein>
<organism evidence="4 5">
    <name type="scientific">Dicaeum eximium</name>
    <dbReference type="NCBI Taxonomy" id="667154"/>
    <lineage>
        <taxon>Eukaryota</taxon>
        <taxon>Metazoa</taxon>
        <taxon>Chordata</taxon>
        <taxon>Craniata</taxon>
        <taxon>Vertebrata</taxon>
        <taxon>Euteleostomi</taxon>
        <taxon>Archelosauria</taxon>
        <taxon>Archosauria</taxon>
        <taxon>Dinosauria</taxon>
        <taxon>Saurischia</taxon>
        <taxon>Theropoda</taxon>
        <taxon>Coelurosauria</taxon>
        <taxon>Aves</taxon>
        <taxon>Neognathae</taxon>
        <taxon>Neoaves</taxon>
        <taxon>Telluraves</taxon>
        <taxon>Australaves</taxon>
        <taxon>Passeriformes</taxon>
        <taxon>Passeroidea</taxon>
        <taxon>Dicaeidae</taxon>
        <taxon>Dicaeum</taxon>
    </lineage>
</organism>
<dbReference type="InterPro" id="IPR003598">
    <property type="entry name" value="Ig_sub2"/>
</dbReference>
<feature type="domain" description="Ig-like" evidence="3">
    <location>
        <begin position="1"/>
        <end position="63"/>
    </location>
</feature>
<dbReference type="PROSITE" id="PS50835">
    <property type="entry name" value="IG_LIKE"/>
    <property type="match status" value="2"/>
</dbReference>
<dbReference type="Pfam" id="PF07679">
    <property type="entry name" value="I-set"/>
    <property type="match status" value="1"/>
</dbReference>
<dbReference type="Gene3D" id="2.60.40.10">
    <property type="entry name" value="Immunoglobulins"/>
    <property type="match status" value="3"/>
</dbReference>
<dbReference type="AlphaFoldDB" id="A0A7K9JTR3"/>
<dbReference type="InterPro" id="IPR013098">
    <property type="entry name" value="Ig_I-set"/>
</dbReference>
<evidence type="ECO:0000256" key="1">
    <source>
        <dbReference type="ARBA" id="ARBA00022737"/>
    </source>
</evidence>
<dbReference type="GO" id="GO:0005886">
    <property type="term" value="C:plasma membrane"/>
    <property type="evidence" value="ECO:0007669"/>
    <property type="project" value="TreeGrafter"/>
</dbReference>
<dbReference type="CDD" id="cd05845">
    <property type="entry name" value="IgI_2_L1-CAM_like"/>
    <property type="match status" value="1"/>
</dbReference>
<dbReference type="SMART" id="SM00408">
    <property type="entry name" value="IGc2"/>
    <property type="match status" value="1"/>
</dbReference>
<dbReference type="GO" id="GO:0007411">
    <property type="term" value="P:axon guidance"/>
    <property type="evidence" value="ECO:0007669"/>
    <property type="project" value="TreeGrafter"/>
</dbReference>
<name>A0A7K9JTR3_9PASE</name>
<dbReference type="InterPro" id="IPR007110">
    <property type="entry name" value="Ig-like_dom"/>
</dbReference>
<evidence type="ECO:0000313" key="5">
    <source>
        <dbReference type="Proteomes" id="UP000523279"/>
    </source>
</evidence>
<sequence>PPRFRWTRDGRPFSAELPGVSLSPGGGTLVINASLAGRLQGRFRCVASNALGTALSPESHLIAENTPQWPKEKVRPVQVEEGDPVVLPCEPPKSAVPPKIYWLNSRIVHIAQDARVSMGQDGFLYFANAQLGDSHPDYICHAHYLGPRTIIQKEPLDLRVAPSEPPKPGLKPGLNPPGAPQFWNSRNYPGSISVLSWFNPIFFSPTPWVSWRRLNAPLPPGRAVLDNFNKTLRLRAVSEADDGEYECQAQNGHGTARSVHRVTVEGTGGTGIYWDGLGGTG</sequence>
<dbReference type="GO" id="GO:0098632">
    <property type="term" value="F:cell-cell adhesion mediator activity"/>
    <property type="evidence" value="ECO:0007669"/>
    <property type="project" value="TreeGrafter"/>
</dbReference>
<dbReference type="PANTHER" id="PTHR44170">
    <property type="entry name" value="PROTEIN SIDEKICK"/>
    <property type="match status" value="1"/>
</dbReference>
<accession>A0A7K9JTR3</accession>